<comment type="caution">
    <text evidence="1">The sequence shown here is derived from an EMBL/GenBank/DDBJ whole genome shotgun (WGS) entry which is preliminary data.</text>
</comment>
<dbReference type="OrthoDB" id="1939491at2759"/>
<dbReference type="InterPro" id="IPR021109">
    <property type="entry name" value="Peptidase_aspartic_dom_sf"/>
</dbReference>
<name>A0A5A7UT15_CUCMM</name>
<organism evidence="1 3">
    <name type="scientific">Cucumis melo var. makuwa</name>
    <name type="common">Oriental melon</name>
    <dbReference type="NCBI Taxonomy" id="1194695"/>
    <lineage>
        <taxon>Eukaryota</taxon>
        <taxon>Viridiplantae</taxon>
        <taxon>Streptophyta</taxon>
        <taxon>Embryophyta</taxon>
        <taxon>Tracheophyta</taxon>
        <taxon>Spermatophyta</taxon>
        <taxon>Magnoliopsida</taxon>
        <taxon>eudicotyledons</taxon>
        <taxon>Gunneridae</taxon>
        <taxon>Pentapetalae</taxon>
        <taxon>rosids</taxon>
        <taxon>fabids</taxon>
        <taxon>Cucurbitales</taxon>
        <taxon>Cucurbitaceae</taxon>
        <taxon>Benincaseae</taxon>
        <taxon>Cucumis</taxon>
    </lineage>
</organism>
<dbReference type="GO" id="GO:0008233">
    <property type="term" value="F:peptidase activity"/>
    <property type="evidence" value="ECO:0007669"/>
    <property type="project" value="UniProtKB-KW"/>
</dbReference>
<dbReference type="Proteomes" id="UP000321393">
    <property type="component" value="Unassembled WGS sequence"/>
</dbReference>
<keyword evidence="2" id="KW-0645">Protease</keyword>
<evidence type="ECO:0000313" key="2">
    <source>
        <dbReference type="EMBL" id="TYK04624.1"/>
    </source>
</evidence>
<dbReference type="EMBL" id="SSTD01014189">
    <property type="protein sequence ID" value="TYK04624.1"/>
    <property type="molecule type" value="Genomic_DNA"/>
</dbReference>
<protein>
    <submittedName>
        <fullName evidence="1">Asp_protease_2 domain-containing protein</fullName>
    </submittedName>
</protein>
<keyword evidence="2" id="KW-0378">Hydrolase</keyword>
<evidence type="ECO:0000313" key="1">
    <source>
        <dbReference type="EMBL" id="KAA0056665.1"/>
    </source>
</evidence>
<dbReference type="Pfam" id="PF08284">
    <property type="entry name" value="RVP_2"/>
    <property type="match status" value="1"/>
</dbReference>
<evidence type="ECO:0000313" key="4">
    <source>
        <dbReference type="Proteomes" id="UP000321947"/>
    </source>
</evidence>
<sequence length="175" mass="19251">MKAVNFVALSIVELVKQTTIKLEGWKGPVDFVVVKMDDFDVVLGMEFLLEHQVILMPSAKCLVITGSFPAVVQADIRQPNGFKMISAMQLDKSPAQEEPPSAMILLGALGKLGKTIPKDILCVPERCHGVMPNSWPKSLSIRRRTEHGIESLSKAKASAKNAYRTMPPELAVLRK</sequence>
<proteinExistence type="predicted"/>
<reference evidence="3 4" key="1">
    <citation type="submission" date="2019-08" db="EMBL/GenBank/DDBJ databases">
        <title>Draft genome sequences of two oriental melons (Cucumis melo L. var makuwa).</title>
        <authorList>
            <person name="Kwon S.-Y."/>
        </authorList>
    </citation>
    <scope>NUCLEOTIDE SEQUENCE [LARGE SCALE GENOMIC DNA]</scope>
    <source>
        <strain evidence="4">cv. Chang Bougi</strain>
        <strain evidence="3">cv. SW 3</strain>
        <tissue evidence="1">Leaf</tissue>
    </source>
</reference>
<accession>A0A5A7UT15</accession>
<dbReference type="AlphaFoldDB" id="A0A5A7UT15"/>
<evidence type="ECO:0000313" key="3">
    <source>
        <dbReference type="Proteomes" id="UP000321393"/>
    </source>
</evidence>
<dbReference type="GO" id="GO:0006508">
    <property type="term" value="P:proteolysis"/>
    <property type="evidence" value="ECO:0007669"/>
    <property type="project" value="UniProtKB-KW"/>
</dbReference>
<dbReference type="Proteomes" id="UP000321947">
    <property type="component" value="Unassembled WGS sequence"/>
</dbReference>
<gene>
    <name evidence="2" type="ORF">E5676_scaffold351G00300</name>
    <name evidence="1" type="ORF">E6C27_scaffold288G001970</name>
</gene>
<dbReference type="EMBL" id="SSTE01007373">
    <property type="protein sequence ID" value="KAA0056665.1"/>
    <property type="molecule type" value="Genomic_DNA"/>
</dbReference>
<dbReference type="Gene3D" id="2.40.70.10">
    <property type="entry name" value="Acid Proteases"/>
    <property type="match status" value="1"/>
</dbReference>